<dbReference type="PROSITE" id="PS00109">
    <property type="entry name" value="PROTEIN_KINASE_TYR"/>
    <property type="match status" value="1"/>
</dbReference>
<dbReference type="GO" id="GO:0005737">
    <property type="term" value="C:cytoplasm"/>
    <property type="evidence" value="ECO:0007669"/>
    <property type="project" value="TreeGrafter"/>
</dbReference>
<dbReference type="GO" id="GO:0005524">
    <property type="term" value="F:ATP binding"/>
    <property type="evidence" value="ECO:0007669"/>
    <property type="project" value="InterPro"/>
</dbReference>
<name>A0AAD5YXA6_9AGAR</name>
<dbReference type="PANTHER" id="PTHR23257:SF963">
    <property type="entry name" value="AT08303P"/>
    <property type="match status" value="1"/>
</dbReference>
<dbReference type="Proteomes" id="UP001213000">
    <property type="component" value="Unassembled WGS sequence"/>
</dbReference>
<dbReference type="AlphaFoldDB" id="A0AAD5YXA6"/>
<proteinExistence type="predicted"/>
<feature type="domain" description="Protein kinase" evidence="1">
    <location>
        <begin position="146"/>
        <end position="441"/>
    </location>
</feature>
<dbReference type="InterPro" id="IPR050167">
    <property type="entry name" value="Ser_Thr_protein_kinase"/>
</dbReference>
<dbReference type="PROSITE" id="PS50011">
    <property type="entry name" value="PROTEIN_KINASE_DOM"/>
    <property type="match status" value="1"/>
</dbReference>
<evidence type="ECO:0000313" key="3">
    <source>
        <dbReference type="Proteomes" id="UP001213000"/>
    </source>
</evidence>
<keyword evidence="3" id="KW-1185">Reference proteome</keyword>
<dbReference type="InterPro" id="IPR011009">
    <property type="entry name" value="Kinase-like_dom_sf"/>
</dbReference>
<dbReference type="Gene3D" id="1.10.510.10">
    <property type="entry name" value="Transferase(Phosphotransferase) domain 1"/>
    <property type="match status" value="1"/>
</dbReference>
<evidence type="ECO:0000313" key="2">
    <source>
        <dbReference type="EMBL" id="KAJ3569912.1"/>
    </source>
</evidence>
<dbReference type="Pfam" id="PF00069">
    <property type="entry name" value="Pkinase"/>
    <property type="match status" value="1"/>
</dbReference>
<comment type="caution">
    <text evidence="2">The sequence shown here is derived from an EMBL/GenBank/DDBJ whole genome shotgun (WGS) entry which is preliminary data.</text>
</comment>
<organism evidence="2 3">
    <name type="scientific">Leucocoprinus birnbaumii</name>
    <dbReference type="NCBI Taxonomy" id="56174"/>
    <lineage>
        <taxon>Eukaryota</taxon>
        <taxon>Fungi</taxon>
        <taxon>Dikarya</taxon>
        <taxon>Basidiomycota</taxon>
        <taxon>Agaricomycotina</taxon>
        <taxon>Agaricomycetes</taxon>
        <taxon>Agaricomycetidae</taxon>
        <taxon>Agaricales</taxon>
        <taxon>Agaricineae</taxon>
        <taxon>Agaricaceae</taxon>
        <taxon>Leucocoprinus</taxon>
    </lineage>
</organism>
<reference evidence="2" key="1">
    <citation type="submission" date="2022-07" db="EMBL/GenBank/DDBJ databases">
        <title>Genome Sequence of Leucocoprinus birnbaumii.</title>
        <authorList>
            <person name="Buettner E."/>
        </authorList>
    </citation>
    <scope>NUCLEOTIDE SEQUENCE</scope>
    <source>
        <strain evidence="2">VT141</strain>
    </source>
</reference>
<evidence type="ECO:0000259" key="1">
    <source>
        <dbReference type="PROSITE" id="PS50011"/>
    </source>
</evidence>
<accession>A0AAD5YXA6</accession>
<dbReference type="GO" id="GO:0004672">
    <property type="term" value="F:protein kinase activity"/>
    <property type="evidence" value="ECO:0007669"/>
    <property type="project" value="InterPro"/>
</dbReference>
<dbReference type="SUPFAM" id="SSF56112">
    <property type="entry name" value="Protein kinase-like (PK-like)"/>
    <property type="match status" value="1"/>
</dbReference>
<protein>
    <recommendedName>
        <fullName evidence="1">Protein kinase domain-containing protein</fullName>
    </recommendedName>
</protein>
<sequence>MEPDAERAVGDRPPFTMDSEHMAKYIATLSPDEQEALVVKLARNEARARLQRLMREAESRNQLNDSQTSTSGVYYDRACALLIELVGSAVANRTLVRLVSRDAQSIIEFLDQVLVTDTITNLDDRARTHLILSEIEMLAETHPTSYNISQVTFEGLHKQEASSLIYSGSYRGCRIQIKEFQLYSAGRGESMKRLIRELSSWPHLRHRNILPFYGVVDSALDDRASRKLGLVSPWVETNLTEYLAASPSAPRDLLVSDIASGLEYLHDMRLVHGDLRGSNILVVKTEVPVAVITNFDFCSPVEGSLTVPEVTLDTDAVHWMAPELVGSDTRQRRRTQPSDVWSLGCVCYEVIYSTSIFTERISSALQIFTGRVPFYQCTSIQELILTLQLAKYGTVSPLRPLEGQGSRALPPVKDETWSTMESCWEREPSKRSDSKTLARFFASKRANFEQSSTGDPFSSHEMAGSALRVLEIARSNPGVDYRHIYQLLRQAQVQLQTVEPLSTVPKAQVPI</sequence>
<dbReference type="EMBL" id="JANIEX010000263">
    <property type="protein sequence ID" value="KAJ3569912.1"/>
    <property type="molecule type" value="Genomic_DNA"/>
</dbReference>
<dbReference type="PANTHER" id="PTHR23257">
    <property type="entry name" value="SERINE-THREONINE PROTEIN KINASE"/>
    <property type="match status" value="1"/>
</dbReference>
<dbReference type="GO" id="GO:0007165">
    <property type="term" value="P:signal transduction"/>
    <property type="evidence" value="ECO:0007669"/>
    <property type="project" value="TreeGrafter"/>
</dbReference>
<gene>
    <name evidence="2" type="ORF">NP233_g4744</name>
</gene>
<dbReference type="InterPro" id="IPR000719">
    <property type="entry name" value="Prot_kinase_dom"/>
</dbReference>
<dbReference type="InterPro" id="IPR008266">
    <property type="entry name" value="Tyr_kinase_AS"/>
</dbReference>